<evidence type="ECO:0000259" key="6">
    <source>
        <dbReference type="Pfam" id="PF07980"/>
    </source>
</evidence>
<dbReference type="SUPFAM" id="SSF48452">
    <property type="entry name" value="TPR-like"/>
    <property type="match status" value="1"/>
</dbReference>
<feature type="domain" description="SusD-like N-terminal" evidence="7">
    <location>
        <begin position="97"/>
        <end position="237"/>
    </location>
</feature>
<evidence type="ECO:0000256" key="4">
    <source>
        <dbReference type="ARBA" id="ARBA00023136"/>
    </source>
</evidence>
<evidence type="ECO:0000256" key="1">
    <source>
        <dbReference type="ARBA" id="ARBA00004442"/>
    </source>
</evidence>
<evidence type="ECO:0000256" key="3">
    <source>
        <dbReference type="ARBA" id="ARBA00022729"/>
    </source>
</evidence>
<comment type="similarity">
    <text evidence="2">Belongs to the SusD family.</text>
</comment>
<comment type="subcellular location">
    <subcellularLocation>
        <location evidence="1">Cell outer membrane</location>
    </subcellularLocation>
</comment>
<protein>
    <submittedName>
        <fullName evidence="8">RagB/SusD family nutrient uptake outer membrane protein</fullName>
    </submittedName>
</protein>
<dbReference type="PROSITE" id="PS51257">
    <property type="entry name" value="PROKAR_LIPOPROTEIN"/>
    <property type="match status" value="1"/>
</dbReference>
<dbReference type="InterPro" id="IPR033985">
    <property type="entry name" value="SusD-like_N"/>
</dbReference>
<dbReference type="InterPro" id="IPR011990">
    <property type="entry name" value="TPR-like_helical_dom_sf"/>
</dbReference>
<keyword evidence="4" id="KW-0472">Membrane</keyword>
<gene>
    <name evidence="8" type="ORF">KACHI17_00050</name>
</gene>
<keyword evidence="3" id="KW-0732">Signal</keyword>
<dbReference type="CDD" id="cd08977">
    <property type="entry name" value="SusD"/>
    <property type="match status" value="1"/>
</dbReference>
<evidence type="ECO:0000256" key="2">
    <source>
        <dbReference type="ARBA" id="ARBA00006275"/>
    </source>
</evidence>
<dbReference type="EMBL" id="AP029612">
    <property type="protein sequence ID" value="BFG69124.1"/>
    <property type="molecule type" value="Genomic_DNA"/>
</dbReference>
<dbReference type="GO" id="GO:0009279">
    <property type="term" value="C:cell outer membrane"/>
    <property type="evidence" value="ECO:0007669"/>
    <property type="project" value="UniProtKB-SubCell"/>
</dbReference>
<dbReference type="Pfam" id="PF07980">
    <property type="entry name" value="SusD_RagB"/>
    <property type="match status" value="1"/>
</dbReference>
<keyword evidence="5" id="KW-0998">Cell outer membrane</keyword>
<proteinExistence type="inferred from homology"/>
<dbReference type="InterPro" id="IPR012944">
    <property type="entry name" value="SusD_RagB_dom"/>
</dbReference>
<dbReference type="Gene3D" id="1.25.40.390">
    <property type="match status" value="1"/>
</dbReference>
<evidence type="ECO:0000313" key="8">
    <source>
        <dbReference type="EMBL" id="BFG69124.1"/>
    </source>
</evidence>
<dbReference type="RefSeq" id="WP_353549474.1">
    <property type="nucleotide sequence ID" value="NZ_AP029612.1"/>
</dbReference>
<dbReference type="Pfam" id="PF14322">
    <property type="entry name" value="SusD-like_3"/>
    <property type="match status" value="1"/>
</dbReference>
<dbReference type="AlphaFoldDB" id="A0AAT9GEP8"/>
<organism evidence="8">
    <name type="scientific">Sediminibacterium sp. KACHI17</name>
    <dbReference type="NCBI Taxonomy" id="1751071"/>
    <lineage>
        <taxon>Bacteria</taxon>
        <taxon>Pseudomonadati</taxon>
        <taxon>Bacteroidota</taxon>
        <taxon>Chitinophagia</taxon>
        <taxon>Chitinophagales</taxon>
        <taxon>Chitinophagaceae</taxon>
        <taxon>Sediminibacterium</taxon>
    </lineage>
</organism>
<evidence type="ECO:0000259" key="7">
    <source>
        <dbReference type="Pfam" id="PF14322"/>
    </source>
</evidence>
<reference evidence="8" key="1">
    <citation type="submission" date="2024-02" db="EMBL/GenBank/DDBJ databases">
        <title>Sediminibacterium planktonica sp. nov. and Sediminibacterium longus sp. nov., isolated from surface lake and river water.</title>
        <authorList>
            <person name="Watanabe K."/>
            <person name="Takemine S."/>
            <person name="Ishii Y."/>
            <person name="Ogata Y."/>
            <person name="Shindo C."/>
            <person name="Suda W."/>
        </authorList>
    </citation>
    <scope>NUCLEOTIDE SEQUENCE</scope>
    <source>
        <strain evidence="8">KACHI17</strain>
    </source>
</reference>
<accession>A0AAT9GEP8</accession>
<sequence>MKRVIIISFLTVGIIFSSCQKEVTEIVPPDRISSSLAFSTATKMEASIMGAYNSLQSADFLSGRALVYVDLLGNDIYDRSNFFGDLPRFNLLSNAGIPGGIWNAGYASIATANRAIAGVTANPGVVSAAKAKEFIAECLFVRAISHFYLVNFFAQPYGFTADGSHIGIPLITENFTSNDPAANKPRSTVAQVYTSIISDLNAALADLPATYGASSSYASKTRATKAAAASLLARVYLYKGDYANAKSMSLNVINGQYGSFTLNSSPNGAFGPGNYQTAETIWSIPNNATDNPNTNNALPQHYYPSGRGDLAISSNFINIATNTYFALDDRRRSMIISGTTPTTASSLFTNKYPDVATRSDWSPVIRYAEVLLTYAEASAQVASVVDADAIAKLNLVRDRARVSAPQYTVASFTSKSDLINAILGERRIELAFEGHRFWDIMRIKGTVTNKFDGDGVTVLPAQAFGANKSVFPIPQGEVDKSNGVLIQNSGY</sequence>
<name>A0AAT9GEP8_9BACT</name>
<evidence type="ECO:0000256" key="5">
    <source>
        <dbReference type="ARBA" id="ARBA00023237"/>
    </source>
</evidence>
<feature type="domain" description="RagB/SusD" evidence="6">
    <location>
        <begin position="352"/>
        <end position="491"/>
    </location>
</feature>